<reference evidence="8" key="1">
    <citation type="submission" date="2022-11" db="UniProtKB">
        <authorList>
            <consortium name="EnsemblMetazoa"/>
        </authorList>
    </citation>
    <scope>IDENTIFICATION</scope>
</reference>
<evidence type="ECO:0000256" key="2">
    <source>
        <dbReference type="ARBA" id="ARBA00004514"/>
    </source>
</evidence>
<dbReference type="GO" id="GO:0005634">
    <property type="term" value="C:nucleus"/>
    <property type="evidence" value="ECO:0007669"/>
    <property type="project" value="UniProtKB-SubCell"/>
</dbReference>
<dbReference type="GO" id="GO:0017101">
    <property type="term" value="C:aminoacyl-tRNA synthetase multienzyme complex"/>
    <property type="evidence" value="ECO:0007669"/>
    <property type="project" value="InterPro"/>
</dbReference>
<protein>
    <recommendedName>
        <fullName evidence="7">AIMP2 thioredoxin-like domain-containing protein</fullName>
    </recommendedName>
</protein>
<keyword evidence="3" id="KW-0963">Cytoplasm</keyword>
<evidence type="ECO:0000256" key="3">
    <source>
        <dbReference type="ARBA" id="ARBA00022490"/>
    </source>
</evidence>
<proteinExistence type="predicted"/>
<organism evidence="8 9">
    <name type="scientific">Patiria miniata</name>
    <name type="common">Bat star</name>
    <name type="synonym">Asterina miniata</name>
    <dbReference type="NCBI Taxonomy" id="46514"/>
    <lineage>
        <taxon>Eukaryota</taxon>
        <taxon>Metazoa</taxon>
        <taxon>Echinodermata</taxon>
        <taxon>Eleutherozoa</taxon>
        <taxon>Asterozoa</taxon>
        <taxon>Asteroidea</taxon>
        <taxon>Valvatacea</taxon>
        <taxon>Valvatida</taxon>
        <taxon>Asterinidae</taxon>
        <taxon>Patiria</taxon>
    </lineage>
</organism>
<dbReference type="Proteomes" id="UP000887568">
    <property type="component" value="Unplaced"/>
</dbReference>
<dbReference type="InterPro" id="IPR036282">
    <property type="entry name" value="Glutathione-S-Trfase_C_sf"/>
</dbReference>
<dbReference type="Pfam" id="PF18569">
    <property type="entry name" value="Thioredoxin_16"/>
    <property type="match status" value="1"/>
</dbReference>
<feature type="domain" description="AIMP2 thioredoxin-like" evidence="7">
    <location>
        <begin position="95"/>
        <end position="184"/>
    </location>
</feature>
<keyword evidence="4" id="KW-0648">Protein biosynthesis</keyword>
<comment type="subcellular location">
    <subcellularLocation>
        <location evidence="2">Cytoplasm</location>
        <location evidence="2">Cytosol</location>
    </subcellularLocation>
    <subcellularLocation>
        <location evidence="1">Nucleus</location>
    </subcellularLocation>
</comment>
<dbReference type="InterPro" id="IPR042360">
    <property type="entry name" value="AIMP2"/>
</dbReference>
<dbReference type="AlphaFoldDB" id="A0A914AXY0"/>
<dbReference type="GO" id="GO:0006412">
    <property type="term" value="P:translation"/>
    <property type="evidence" value="ECO:0007669"/>
    <property type="project" value="UniProtKB-KW"/>
</dbReference>
<dbReference type="InterPro" id="IPR041503">
    <property type="entry name" value="AIMP2_thioredoxin"/>
</dbReference>
<dbReference type="PANTHER" id="PTHR13438">
    <property type="entry name" value="AMINOACYL TRNA SYNTHASE COMPLEX-INTERACTING MULTIFUNCTIONAL PROTEIN"/>
    <property type="match status" value="1"/>
</dbReference>
<dbReference type="PANTHER" id="PTHR13438:SF2">
    <property type="entry name" value="AMINOACYL TRNA SYNTHASE COMPLEX-INTERACTING MULTIFUNCTIONAL PROTEIN 2"/>
    <property type="match status" value="1"/>
</dbReference>
<dbReference type="GO" id="GO:0005829">
    <property type="term" value="C:cytosol"/>
    <property type="evidence" value="ECO:0007669"/>
    <property type="project" value="UniProtKB-SubCell"/>
</dbReference>
<evidence type="ECO:0000256" key="5">
    <source>
        <dbReference type="ARBA" id="ARBA00023242"/>
    </source>
</evidence>
<evidence type="ECO:0000313" key="9">
    <source>
        <dbReference type="Proteomes" id="UP000887568"/>
    </source>
</evidence>
<evidence type="ECO:0000256" key="1">
    <source>
        <dbReference type="ARBA" id="ARBA00004123"/>
    </source>
</evidence>
<evidence type="ECO:0000259" key="7">
    <source>
        <dbReference type="Pfam" id="PF18569"/>
    </source>
</evidence>
<dbReference type="OMA" id="LCQHYRV"/>
<dbReference type="Gene3D" id="1.20.1050.130">
    <property type="match status" value="1"/>
</dbReference>
<dbReference type="CTD" id="7965"/>
<dbReference type="RefSeq" id="XP_038068369.1">
    <property type="nucleotide sequence ID" value="XM_038212441.1"/>
</dbReference>
<evidence type="ECO:0000313" key="8">
    <source>
        <dbReference type="EnsemblMetazoa" id="XP_038068369.1"/>
    </source>
</evidence>
<name>A0A914AXY0_PATMI</name>
<sequence>MTQKNGPGMYKVEPYYDFNRIPVELPTCMFKMASYLENSENNQEDPKLIELERRQEHILQELKSLENEVSTLASKLKPSADVIVTRQKDTALGSVIHDIVIYANPAQPLLSLGVLYEMLKVNYRCRSSVHIHSSVKSLPDRLWSCFSNGVELSRGEAQISLTLIWKDVSHGPIMMVAAPSQSPIHGEANIARYVARLLNPGYDATDPVRATTVDHWLDLATSSLVNGSSKEKAAGVRALNSRLGRCEWLAGPSISVADVVCWSALHGAGQAAGAPANVQKWLKACAGHSLFTMASGLVTA</sequence>
<evidence type="ECO:0000256" key="4">
    <source>
        <dbReference type="ARBA" id="ARBA00022917"/>
    </source>
</evidence>
<evidence type="ECO:0000256" key="6">
    <source>
        <dbReference type="SAM" id="Coils"/>
    </source>
</evidence>
<keyword evidence="6" id="KW-0175">Coiled coil</keyword>
<accession>A0A914AXY0</accession>
<keyword evidence="5" id="KW-0539">Nucleus</keyword>
<dbReference type="SUPFAM" id="SSF47616">
    <property type="entry name" value="GST C-terminal domain-like"/>
    <property type="match status" value="1"/>
</dbReference>
<dbReference type="OrthoDB" id="2309723at2759"/>
<keyword evidence="9" id="KW-1185">Reference proteome</keyword>
<dbReference type="GeneID" id="119737824"/>
<feature type="coiled-coil region" evidence="6">
    <location>
        <begin position="48"/>
        <end position="75"/>
    </location>
</feature>
<dbReference type="EnsemblMetazoa" id="XM_038212441.1">
    <property type="protein sequence ID" value="XP_038068369.1"/>
    <property type="gene ID" value="LOC119737824"/>
</dbReference>